<feature type="domain" description="X8" evidence="8">
    <location>
        <begin position="5"/>
        <end position="90"/>
    </location>
</feature>
<reference evidence="9 10" key="1">
    <citation type="journal article" date="2021" name="Nat. Plants">
        <title>The Taxus genome provides insights into paclitaxel biosynthesis.</title>
        <authorList>
            <person name="Xiong X."/>
            <person name="Gou J."/>
            <person name="Liao Q."/>
            <person name="Li Y."/>
            <person name="Zhou Q."/>
            <person name="Bi G."/>
            <person name="Li C."/>
            <person name="Du R."/>
            <person name="Wang X."/>
            <person name="Sun T."/>
            <person name="Guo L."/>
            <person name="Liang H."/>
            <person name="Lu P."/>
            <person name="Wu Y."/>
            <person name="Zhang Z."/>
            <person name="Ro D.K."/>
            <person name="Shang Y."/>
            <person name="Huang S."/>
            <person name="Yan J."/>
        </authorList>
    </citation>
    <scope>NUCLEOTIDE SEQUENCE [LARGE SCALE GENOMIC DNA]</scope>
    <source>
        <strain evidence="9">Ta-2019</strain>
    </source>
</reference>
<dbReference type="PANTHER" id="PTHR31044:SF35">
    <property type="entry name" value="GLUCAN ENDO-1,3-BETA-GLUCOSIDASE 4-LIKE"/>
    <property type="match status" value="1"/>
</dbReference>
<dbReference type="GO" id="GO:0009506">
    <property type="term" value="C:plasmodesma"/>
    <property type="evidence" value="ECO:0007669"/>
    <property type="project" value="UniProtKB-ARBA"/>
</dbReference>
<evidence type="ECO:0000256" key="3">
    <source>
        <dbReference type="ARBA" id="ARBA00022622"/>
    </source>
</evidence>
<evidence type="ECO:0000256" key="6">
    <source>
        <dbReference type="ARBA" id="ARBA00023157"/>
    </source>
</evidence>
<evidence type="ECO:0000256" key="5">
    <source>
        <dbReference type="ARBA" id="ARBA00023136"/>
    </source>
</evidence>
<dbReference type="EMBL" id="JAHRHJ020000004">
    <property type="protein sequence ID" value="KAH9318301.1"/>
    <property type="molecule type" value="Genomic_DNA"/>
</dbReference>
<evidence type="ECO:0000259" key="8">
    <source>
        <dbReference type="SMART" id="SM00768"/>
    </source>
</evidence>
<dbReference type="PANTHER" id="PTHR31044">
    <property type="entry name" value="BETA-1,3 GLUCANASE"/>
    <property type="match status" value="1"/>
</dbReference>
<gene>
    <name evidence="9" type="ORF">KI387_020070</name>
</gene>
<comment type="subcellular location">
    <subcellularLocation>
        <location evidence="1">Cell membrane</location>
        <topology evidence="1">Lipid-anchor</topology>
        <topology evidence="1">GPI-anchor</topology>
    </subcellularLocation>
</comment>
<dbReference type="Gene3D" id="1.20.58.1040">
    <property type="match status" value="1"/>
</dbReference>
<proteinExistence type="predicted"/>
<evidence type="ECO:0000256" key="7">
    <source>
        <dbReference type="ARBA" id="ARBA00023180"/>
    </source>
</evidence>
<dbReference type="GO" id="GO:0098552">
    <property type="term" value="C:side of membrane"/>
    <property type="evidence" value="ECO:0007669"/>
    <property type="project" value="UniProtKB-KW"/>
</dbReference>
<accession>A0AA38G816</accession>
<dbReference type="InterPro" id="IPR044788">
    <property type="entry name" value="X8_dom_prot"/>
</dbReference>
<evidence type="ECO:0000256" key="1">
    <source>
        <dbReference type="ARBA" id="ARBA00004609"/>
    </source>
</evidence>
<name>A0AA38G816_TAXCH</name>
<keyword evidence="2" id="KW-1003">Cell membrane</keyword>
<evidence type="ECO:0000313" key="9">
    <source>
        <dbReference type="EMBL" id="KAH9318301.1"/>
    </source>
</evidence>
<keyword evidence="3" id="KW-0336">GPI-anchor</keyword>
<dbReference type="Pfam" id="PF07983">
    <property type="entry name" value="X8"/>
    <property type="match status" value="1"/>
</dbReference>
<evidence type="ECO:0000256" key="2">
    <source>
        <dbReference type="ARBA" id="ARBA00022475"/>
    </source>
</evidence>
<dbReference type="FunFam" id="1.20.58.1040:FF:000001">
    <property type="entry name" value="Glucan endo-1,3-beta-glucosidase 4"/>
    <property type="match status" value="1"/>
</dbReference>
<feature type="non-terminal residue" evidence="9">
    <location>
        <position position="1"/>
    </location>
</feature>
<evidence type="ECO:0000256" key="4">
    <source>
        <dbReference type="ARBA" id="ARBA00022729"/>
    </source>
</evidence>
<dbReference type="InterPro" id="IPR012946">
    <property type="entry name" value="X8"/>
</dbReference>
<dbReference type="OMA" id="KCKFPSS"/>
<keyword evidence="3" id="KW-0449">Lipoprotein</keyword>
<dbReference type="GO" id="GO:0005886">
    <property type="term" value="C:plasma membrane"/>
    <property type="evidence" value="ECO:0007669"/>
    <property type="project" value="UniProtKB-SubCell"/>
</dbReference>
<dbReference type="AlphaFoldDB" id="A0AA38G816"/>
<comment type="caution">
    <text evidence="9">The sequence shown here is derived from an EMBL/GenBank/DDBJ whole genome shotgun (WGS) entry which is preliminary data.</text>
</comment>
<dbReference type="SMART" id="SM00768">
    <property type="entry name" value="X8"/>
    <property type="match status" value="1"/>
</dbReference>
<keyword evidence="7" id="KW-0325">Glycoprotein</keyword>
<sequence>SAVAQWCVADPQAPDNFLQSALDWTCSLGGADCSSIQPNQACYEPQNLVAHASVAFNSYWQKYKQQGASCYFNSAAFVTETNPSKGNCIYTLIVSSSSSPVTSPNFPVYNASIPGGIPNMGLGPDLSDSTGASSSSSLAFLVSLSVAKLILT</sequence>
<keyword evidence="5" id="KW-0472">Membrane</keyword>
<organism evidence="9 10">
    <name type="scientific">Taxus chinensis</name>
    <name type="common">Chinese yew</name>
    <name type="synonym">Taxus wallichiana var. chinensis</name>
    <dbReference type="NCBI Taxonomy" id="29808"/>
    <lineage>
        <taxon>Eukaryota</taxon>
        <taxon>Viridiplantae</taxon>
        <taxon>Streptophyta</taxon>
        <taxon>Embryophyta</taxon>
        <taxon>Tracheophyta</taxon>
        <taxon>Spermatophyta</taxon>
        <taxon>Pinopsida</taxon>
        <taxon>Pinidae</taxon>
        <taxon>Conifers II</taxon>
        <taxon>Cupressales</taxon>
        <taxon>Taxaceae</taxon>
        <taxon>Taxus</taxon>
    </lineage>
</organism>
<protein>
    <recommendedName>
        <fullName evidence="8">X8 domain-containing protein</fullName>
    </recommendedName>
</protein>
<keyword evidence="4" id="KW-0732">Signal</keyword>
<keyword evidence="10" id="KW-1185">Reference proteome</keyword>
<keyword evidence="6" id="KW-1015">Disulfide bond</keyword>
<dbReference type="Proteomes" id="UP000824469">
    <property type="component" value="Unassembled WGS sequence"/>
</dbReference>
<evidence type="ECO:0000313" key="10">
    <source>
        <dbReference type="Proteomes" id="UP000824469"/>
    </source>
</evidence>